<dbReference type="Gene3D" id="3.40.50.1820">
    <property type="entry name" value="alpha/beta hydrolase"/>
    <property type="match status" value="1"/>
</dbReference>
<protein>
    <submittedName>
        <fullName evidence="2">Pimeloyl-ACP methyl ester carboxylesterase</fullName>
    </submittedName>
</protein>
<dbReference type="OrthoDB" id="2987348at2"/>
<name>A0A3N2APA7_9MICO</name>
<dbReference type="AlphaFoldDB" id="A0A3N2APA7"/>
<evidence type="ECO:0000259" key="1">
    <source>
        <dbReference type="Pfam" id="PF00561"/>
    </source>
</evidence>
<dbReference type="InterPro" id="IPR029058">
    <property type="entry name" value="AB_hydrolase_fold"/>
</dbReference>
<dbReference type="PANTHER" id="PTHR43329">
    <property type="entry name" value="EPOXIDE HYDROLASE"/>
    <property type="match status" value="1"/>
</dbReference>
<dbReference type="EMBL" id="RKHJ01000001">
    <property type="protein sequence ID" value="ROR64880.1"/>
    <property type="molecule type" value="Genomic_DNA"/>
</dbReference>
<dbReference type="InterPro" id="IPR000073">
    <property type="entry name" value="AB_hydrolase_1"/>
</dbReference>
<dbReference type="GO" id="GO:0003824">
    <property type="term" value="F:catalytic activity"/>
    <property type="evidence" value="ECO:0007669"/>
    <property type="project" value="UniProtKB-ARBA"/>
</dbReference>
<comment type="caution">
    <text evidence="2">The sequence shown here is derived from an EMBL/GenBank/DDBJ whole genome shotgun (WGS) entry which is preliminary data.</text>
</comment>
<accession>A0A3N2APA7</accession>
<feature type="domain" description="AB hydrolase-1" evidence="1">
    <location>
        <begin position="4"/>
        <end position="242"/>
    </location>
</feature>
<proteinExistence type="predicted"/>
<keyword evidence="3" id="KW-1185">Reference proteome</keyword>
<evidence type="ECO:0000313" key="3">
    <source>
        <dbReference type="Proteomes" id="UP000275456"/>
    </source>
</evidence>
<dbReference type="Proteomes" id="UP000275456">
    <property type="component" value="Unassembled WGS sequence"/>
</dbReference>
<dbReference type="RefSeq" id="WP_123696034.1">
    <property type="nucleotide sequence ID" value="NZ_RKHJ01000001.1"/>
</dbReference>
<evidence type="ECO:0000313" key="2">
    <source>
        <dbReference type="EMBL" id="ROR64880.1"/>
    </source>
</evidence>
<organism evidence="2 3">
    <name type="scientific">Agrococcus jenensis</name>
    <dbReference type="NCBI Taxonomy" id="46353"/>
    <lineage>
        <taxon>Bacteria</taxon>
        <taxon>Bacillati</taxon>
        <taxon>Actinomycetota</taxon>
        <taxon>Actinomycetes</taxon>
        <taxon>Micrococcales</taxon>
        <taxon>Microbacteriaceae</taxon>
        <taxon>Agrococcus</taxon>
    </lineage>
</organism>
<sequence>MTEPLVVLLHGWPGLPSDYDRVIPLLPGVRCVAPPLLGFGERFEGPMAPGSAAADAHARRLLATLPGDAPLLVAGYDIGSRIAQAMLRMDPARFVGAVLTPGYPGIGTRAAAGDLAPRFWYQHFHRTPVAASLIDGRADAVREHLAFLTGSWAASGELTTGPRFDDVVAAYARPGAFAASIAWYRDNVGYAGGRPTSVPTTMLWPERDPLFPLAWADEVGAWFTRSRLQTVPGGHFVPLESPEAMAAAIATRLGR</sequence>
<dbReference type="SUPFAM" id="SSF53474">
    <property type="entry name" value="alpha/beta-Hydrolases"/>
    <property type="match status" value="1"/>
</dbReference>
<reference evidence="2 3" key="1">
    <citation type="submission" date="2018-11" db="EMBL/GenBank/DDBJ databases">
        <title>Sequencing the genomes of 1000 actinobacteria strains.</title>
        <authorList>
            <person name="Klenk H.-P."/>
        </authorList>
    </citation>
    <scope>NUCLEOTIDE SEQUENCE [LARGE SCALE GENOMIC DNA]</scope>
    <source>
        <strain evidence="2 3">DSM 9580</strain>
    </source>
</reference>
<dbReference type="Pfam" id="PF00561">
    <property type="entry name" value="Abhydrolase_1"/>
    <property type="match status" value="1"/>
</dbReference>
<gene>
    <name evidence="2" type="ORF">EDD26_0232</name>
</gene>